<comment type="caution">
    <text evidence="2">The sequence shown here is derived from an EMBL/GenBank/DDBJ whole genome shotgun (WGS) entry which is preliminary data.</text>
</comment>
<name>A0A1R2CM80_9CILI</name>
<evidence type="ECO:0000256" key="1">
    <source>
        <dbReference type="SAM" id="MobiDB-lite"/>
    </source>
</evidence>
<sequence>MIRIARRLMMHKYEPNSNGWFGEWLKDVLGRKSDSEEKKESEQELEGGEEGDKSESGSGSGSGSSSDEGGGIKIPIPEIPTRIFIKKYRD</sequence>
<dbReference type="EMBL" id="MPUH01000110">
    <property type="protein sequence ID" value="OMJ90124.1"/>
    <property type="molecule type" value="Genomic_DNA"/>
</dbReference>
<reference evidence="2 3" key="1">
    <citation type="submission" date="2016-11" db="EMBL/GenBank/DDBJ databases">
        <title>The macronuclear genome of Stentor coeruleus: a giant cell with tiny introns.</title>
        <authorList>
            <person name="Slabodnick M."/>
            <person name="Ruby J.G."/>
            <person name="Reiff S.B."/>
            <person name="Swart E.C."/>
            <person name="Gosai S."/>
            <person name="Prabakaran S."/>
            <person name="Witkowska E."/>
            <person name="Larue G.E."/>
            <person name="Fisher S."/>
            <person name="Freeman R.M."/>
            <person name="Gunawardena J."/>
            <person name="Chu W."/>
            <person name="Stover N.A."/>
            <person name="Gregory B.D."/>
            <person name="Nowacki M."/>
            <person name="Derisi J."/>
            <person name="Roy S.W."/>
            <person name="Marshall W.F."/>
            <person name="Sood P."/>
        </authorList>
    </citation>
    <scope>NUCLEOTIDE SEQUENCE [LARGE SCALE GENOMIC DNA]</scope>
    <source>
        <strain evidence="2">WM001</strain>
    </source>
</reference>
<keyword evidence="3" id="KW-1185">Reference proteome</keyword>
<feature type="compositionally biased region" description="Basic and acidic residues" evidence="1">
    <location>
        <begin position="31"/>
        <end position="42"/>
    </location>
</feature>
<feature type="region of interest" description="Disordered" evidence="1">
    <location>
        <begin position="31"/>
        <end position="78"/>
    </location>
</feature>
<evidence type="ECO:0000313" key="3">
    <source>
        <dbReference type="Proteomes" id="UP000187209"/>
    </source>
</evidence>
<feature type="compositionally biased region" description="Gly residues" evidence="1">
    <location>
        <begin position="58"/>
        <end position="72"/>
    </location>
</feature>
<protein>
    <submittedName>
        <fullName evidence="2">Uncharacterized protein</fullName>
    </submittedName>
</protein>
<dbReference type="Proteomes" id="UP000187209">
    <property type="component" value="Unassembled WGS sequence"/>
</dbReference>
<gene>
    <name evidence="2" type="ORF">SteCoe_7616</name>
</gene>
<evidence type="ECO:0000313" key="2">
    <source>
        <dbReference type="EMBL" id="OMJ90124.1"/>
    </source>
</evidence>
<organism evidence="2 3">
    <name type="scientific">Stentor coeruleus</name>
    <dbReference type="NCBI Taxonomy" id="5963"/>
    <lineage>
        <taxon>Eukaryota</taxon>
        <taxon>Sar</taxon>
        <taxon>Alveolata</taxon>
        <taxon>Ciliophora</taxon>
        <taxon>Postciliodesmatophora</taxon>
        <taxon>Heterotrichea</taxon>
        <taxon>Heterotrichida</taxon>
        <taxon>Stentoridae</taxon>
        <taxon>Stentor</taxon>
    </lineage>
</organism>
<accession>A0A1R2CM80</accession>
<dbReference type="AlphaFoldDB" id="A0A1R2CM80"/>
<proteinExistence type="predicted"/>